<protein>
    <recommendedName>
        <fullName evidence="4">ZF-HD dimerization-type domain-containing protein</fullName>
    </recommendedName>
</protein>
<dbReference type="PANTHER" id="PTHR31948">
    <property type="entry name" value="ZINC-FINGER HOMEODOMAIN PROTEIN 2"/>
    <property type="match status" value="1"/>
</dbReference>
<keyword evidence="1" id="KW-0479">Metal-binding</keyword>
<dbReference type="PROSITE" id="PS51523">
    <property type="entry name" value="ZF_HD_DIMER"/>
    <property type="match status" value="1"/>
</dbReference>
<dbReference type="AlphaFoldDB" id="A0AAN9JR56"/>
<feature type="domain" description="ZF-HD dimerization-type" evidence="4">
    <location>
        <begin position="1"/>
        <end position="46"/>
    </location>
</feature>
<dbReference type="GO" id="GO:0003700">
    <property type="term" value="F:DNA-binding transcription factor activity"/>
    <property type="evidence" value="ECO:0007669"/>
    <property type="project" value="TreeGrafter"/>
</dbReference>
<reference evidence="5 6" key="1">
    <citation type="submission" date="2024-01" db="EMBL/GenBank/DDBJ databases">
        <title>The genomes of 5 underutilized Papilionoideae crops provide insights into root nodulation and disease resistance.</title>
        <authorList>
            <person name="Yuan L."/>
        </authorList>
    </citation>
    <scope>NUCLEOTIDE SEQUENCE [LARGE SCALE GENOMIC DNA]</scope>
    <source>
        <strain evidence="5">LY-2023</strain>
        <tissue evidence="5">Leaf</tissue>
    </source>
</reference>
<dbReference type="EMBL" id="JAYKXN010000003">
    <property type="protein sequence ID" value="KAK7302332.1"/>
    <property type="molecule type" value="Genomic_DNA"/>
</dbReference>
<proteinExistence type="predicted"/>
<organism evidence="5 6">
    <name type="scientific">Clitoria ternatea</name>
    <name type="common">Butterfly pea</name>
    <dbReference type="NCBI Taxonomy" id="43366"/>
    <lineage>
        <taxon>Eukaryota</taxon>
        <taxon>Viridiplantae</taxon>
        <taxon>Streptophyta</taxon>
        <taxon>Embryophyta</taxon>
        <taxon>Tracheophyta</taxon>
        <taxon>Spermatophyta</taxon>
        <taxon>Magnoliopsida</taxon>
        <taxon>eudicotyledons</taxon>
        <taxon>Gunneridae</taxon>
        <taxon>Pentapetalae</taxon>
        <taxon>rosids</taxon>
        <taxon>fabids</taxon>
        <taxon>Fabales</taxon>
        <taxon>Fabaceae</taxon>
        <taxon>Papilionoideae</taxon>
        <taxon>50 kb inversion clade</taxon>
        <taxon>NPAAA clade</taxon>
        <taxon>indigoferoid/millettioid clade</taxon>
        <taxon>Phaseoleae</taxon>
        <taxon>Clitoria</taxon>
    </lineage>
</organism>
<sequence length="119" mass="13256">MKNHSATLGGNPTDGCGEFMGGGEEATFEALKCLACNCHRNFHRKEIKCNSNSSLPVPDIDNTTQIIRSILAHLSPNKSGSISPSKWSYDKDYEDGINKELENPSEKVKKRFRTKIIQE</sequence>
<keyword evidence="3" id="KW-0862">Zinc</keyword>
<dbReference type="PANTHER" id="PTHR31948:SF174">
    <property type="entry name" value="HOMEOBOX DOMAIN, ZF-HD CLASS PROTEIN"/>
    <property type="match status" value="1"/>
</dbReference>
<evidence type="ECO:0000313" key="6">
    <source>
        <dbReference type="Proteomes" id="UP001359559"/>
    </source>
</evidence>
<keyword evidence="2" id="KW-0863">Zinc-finger</keyword>
<gene>
    <name evidence="5" type="ORF">RJT34_13219</name>
</gene>
<evidence type="ECO:0000256" key="3">
    <source>
        <dbReference type="ARBA" id="ARBA00022833"/>
    </source>
</evidence>
<dbReference type="GO" id="GO:0050793">
    <property type="term" value="P:regulation of developmental process"/>
    <property type="evidence" value="ECO:0007669"/>
    <property type="project" value="TreeGrafter"/>
</dbReference>
<dbReference type="GO" id="GO:0000976">
    <property type="term" value="F:transcription cis-regulatory region binding"/>
    <property type="evidence" value="ECO:0007669"/>
    <property type="project" value="TreeGrafter"/>
</dbReference>
<evidence type="ECO:0000256" key="2">
    <source>
        <dbReference type="ARBA" id="ARBA00022771"/>
    </source>
</evidence>
<dbReference type="GO" id="GO:0005634">
    <property type="term" value="C:nucleus"/>
    <property type="evidence" value="ECO:0007669"/>
    <property type="project" value="TreeGrafter"/>
</dbReference>
<dbReference type="Pfam" id="PF04770">
    <property type="entry name" value="ZF-HD_dimer"/>
    <property type="match status" value="1"/>
</dbReference>
<dbReference type="Proteomes" id="UP001359559">
    <property type="component" value="Unassembled WGS sequence"/>
</dbReference>
<dbReference type="InterPro" id="IPR006456">
    <property type="entry name" value="ZF_HD_homeobox_Cys/His_dimer"/>
</dbReference>
<accession>A0AAN9JR56</accession>
<evidence type="ECO:0000256" key="1">
    <source>
        <dbReference type="ARBA" id="ARBA00022723"/>
    </source>
</evidence>
<name>A0AAN9JR56_CLITE</name>
<comment type="caution">
    <text evidence="5">The sequence shown here is derived from an EMBL/GenBank/DDBJ whole genome shotgun (WGS) entry which is preliminary data.</text>
</comment>
<evidence type="ECO:0000313" key="5">
    <source>
        <dbReference type="EMBL" id="KAK7302332.1"/>
    </source>
</evidence>
<dbReference type="GO" id="GO:0008270">
    <property type="term" value="F:zinc ion binding"/>
    <property type="evidence" value="ECO:0007669"/>
    <property type="project" value="UniProtKB-KW"/>
</dbReference>
<keyword evidence="6" id="KW-1185">Reference proteome</keyword>
<evidence type="ECO:0000259" key="4">
    <source>
        <dbReference type="PROSITE" id="PS51523"/>
    </source>
</evidence>
<dbReference type="NCBIfam" id="TIGR01566">
    <property type="entry name" value="ZF_HD_prot_N"/>
    <property type="match status" value="1"/>
</dbReference>